<dbReference type="InterPro" id="IPR003661">
    <property type="entry name" value="HisK_dim/P_dom"/>
</dbReference>
<dbReference type="GO" id="GO:0000155">
    <property type="term" value="F:phosphorelay sensor kinase activity"/>
    <property type="evidence" value="ECO:0007669"/>
    <property type="project" value="InterPro"/>
</dbReference>
<dbReference type="InterPro" id="IPR050736">
    <property type="entry name" value="Sensor_HK_Regulatory"/>
</dbReference>
<accession>A0A3E3K0H3</accession>
<keyword evidence="5 8" id="KW-0418">Kinase</keyword>
<name>A0A3E3K0H3_9FIRM</name>
<dbReference type="InterPro" id="IPR003594">
    <property type="entry name" value="HATPase_dom"/>
</dbReference>
<keyword evidence="9" id="KW-1185">Reference proteome</keyword>
<evidence type="ECO:0000256" key="5">
    <source>
        <dbReference type="ARBA" id="ARBA00022777"/>
    </source>
</evidence>
<dbReference type="Gene3D" id="1.10.287.130">
    <property type="match status" value="1"/>
</dbReference>
<dbReference type="InterPro" id="IPR036890">
    <property type="entry name" value="HATPase_C_sf"/>
</dbReference>
<proteinExistence type="predicted"/>
<dbReference type="InterPro" id="IPR036097">
    <property type="entry name" value="HisK_dim/P_sf"/>
</dbReference>
<dbReference type="CDD" id="cd00082">
    <property type="entry name" value="HisKA"/>
    <property type="match status" value="1"/>
</dbReference>
<dbReference type="SUPFAM" id="SSF55874">
    <property type="entry name" value="ATPase domain of HSP90 chaperone/DNA topoisomerase II/histidine kinase"/>
    <property type="match status" value="1"/>
</dbReference>
<comment type="catalytic activity">
    <reaction evidence="1">
        <text>ATP + protein L-histidine = ADP + protein N-phospho-L-histidine.</text>
        <dbReference type="EC" id="2.7.13.3"/>
    </reaction>
</comment>
<evidence type="ECO:0000259" key="7">
    <source>
        <dbReference type="PROSITE" id="PS50109"/>
    </source>
</evidence>
<dbReference type="InterPro" id="IPR004358">
    <property type="entry name" value="Sig_transdc_His_kin-like_C"/>
</dbReference>
<dbReference type="PANTHER" id="PTHR43711:SF1">
    <property type="entry name" value="HISTIDINE KINASE 1"/>
    <property type="match status" value="1"/>
</dbReference>
<evidence type="ECO:0000256" key="4">
    <source>
        <dbReference type="ARBA" id="ARBA00022679"/>
    </source>
</evidence>
<dbReference type="EC" id="2.7.13.3" evidence="2"/>
<comment type="caution">
    <text evidence="8">The sequence shown here is derived from an EMBL/GenBank/DDBJ whole genome shotgun (WGS) entry which is preliminary data.</text>
</comment>
<feature type="domain" description="Histidine kinase" evidence="7">
    <location>
        <begin position="38"/>
        <end position="244"/>
    </location>
</feature>
<reference evidence="8 9" key="1">
    <citation type="submission" date="2018-08" db="EMBL/GenBank/DDBJ databases">
        <title>A genome reference for cultivated species of the human gut microbiota.</title>
        <authorList>
            <person name="Zou Y."/>
            <person name="Xue W."/>
            <person name="Luo G."/>
        </authorList>
    </citation>
    <scope>NUCLEOTIDE SEQUENCE [LARGE SCALE GENOMIC DNA]</scope>
    <source>
        <strain evidence="8 9">AF37-2AT</strain>
    </source>
</reference>
<dbReference type="SMART" id="SM00387">
    <property type="entry name" value="HATPase_c"/>
    <property type="match status" value="1"/>
</dbReference>
<evidence type="ECO:0000313" key="9">
    <source>
        <dbReference type="Proteomes" id="UP000261080"/>
    </source>
</evidence>
<dbReference type="PROSITE" id="PS50109">
    <property type="entry name" value="HIS_KIN"/>
    <property type="match status" value="1"/>
</dbReference>
<dbReference type="PANTHER" id="PTHR43711">
    <property type="entry name" value="TWO-COMPONENT HISTIDINE KINASE"/>
    <property type="match status" value="1"/>
</dbReference>
<dbReference type="RefSeq" id="WP_117493630.1">
    <property type="nucleotide sequence ID" value="NZ_CALBAT010000022.1"/>
</dbReference>
<dbReference type="OrthoDB" id="9815750at2"/>
<dbReference type="InterPro" id="IPR005467">
    <property type="entry name" value="His_kinase_dom"/>
</dbReference>
<dbReference type="SUPFAM" id="SSF47384">
    <property type="entry name" value="Homodimeric domain of signal transducing histidine kinase"/>
    <property type="match status" value="1"/>
</dbReference>
<keyword evidence="4" id="KW-0808">Transferase</keyword>
<keyword evidence="3" id="KW-0597">Phosphoprotein</keyword>
<evidence type="ECO:0000256" key="1">
    <source>
        <dbReference type="ARBA" id="ARBA00000085"/>
    </source>
</evidence>
<keyword evidence="6" id="KW-0902">Two-component regulatory system</keyword>
<dbReference type="Gene3D" id="3.30.565.10">
    <property type="entry name" value="Histidine kinase-like ATPase, C-terminal domain"/>
    <property type="match status" value="1"/>
</dbReference>
<dbReference type="EMBL" id="QVLX01000006">
    <property type="protein sequence ID" value="RGE86068.1"/>
    <property type="molecule type" value="Genomic_DNA"/>
</dbReference>
<sequence length="251" mass="28632">MSLTSDEMQRLQSYVRQDAEASALFEKLLLSYEMERHKICHEIRNPLTLLSSTIQLIESQHPEMRSFDYWNSLREDLDYMMELLQEFSLYNNSNDLRPETFSFRNFMERLVLSFAASCTASDVEFTSRLQENLPVITGDPVKLRQAILNLLKNARESIHGPGSVRLDVWSKCDELHIRIEDTGCGITKGQMEEIFTPFVTTKSSGTGLGLPVVQNIIHAHHGTVSVTSIPNHGTTFEVLLPVHWESPDHPL</sequence>
<evidence type="ECO:0000256" key="6">
    <source>
        <dbReference type="ARBA" id="ARBA00023012"/>
    </source>
</evidence>
<dbReference type="AlphaFoldDB" id="A0A3E3K0H3"/>
<dbReference type="Proteomes" id="UP000261080">
    <property type="component" value="Unassembled WGS sequence"/>
</dbReference>
<protein>
    <recommendedName>
        <fullName evidence="2">histidine kinase</fullName>
        <ecNumber evidence="2">2.7.13.3</ecNumber>
    </recommendedName>
</protein>
<evidence type="ECO:0000313" key="8">
    <source>
        <dbReference type="EMBL" id="RGE86068.1"/>
    </source>
</evidence>
<gene>
    <name evidence="8" type="ORF">DW016_11265</name>
</gene>
<dbReference type="Pfam" id="PF02518">
    <property type="entry name" value="HATPase_c"/>
    <property type="match status" value="1"/>
</dbReference>
<evidence type="ECO:0000256" key="3">
    <source>
        <dbReference type="ARBA" id="ARBA00022553"/>
    </source>
</evidence>
<organism evidence="8 9">
    <name type="scientific">Sellimonas intestinalis</name>
    <dbReference type="NCBI Taxonomy" id="1653434"/>
    <lineage>
        <taxon>Bacteria</taxon>
        <taxon>Bacillati</taxon>
        <taxon>Bacillota</taxon>
        <taxon>Clostridia</taxon>
        <taxon>Lachnospirales</taxon>
        <taxon>Lachnospiraceae</taxon>
        <taxon>Sellimonas</taxon>
    </lineage>
</organism>
<dbReference type="PRINTS" id="PR00344">
    <property type="entry name" value="BCTRLSENSOR"/>
</dbReference>
<evidence type="ECO:0000256" key="2">
    <source>
        <dbReference type="ARBA" id="ARBA00012438"/>
    </source>
</evidence>